<dbReference type="GO" id="GO:0006351">
    <property type="term" value="P:DNA-templated transcription"/>
    <property type="evidence" value="ECO:0007669"/>
    <property type="project" value="InterPro"/>
</dbReference>
<dbReference type="PROSITE" id="PS50048">
    <property type="entry name" value="ZN2_CY6_FUNGAL_2"/>
    <property type="match status" value="1"/>
</dbReference>
<gene>
    <name evidence="4" type="ORF">DB88DRAFT_492824</name>
</gene>
<evidence type="ECO:0000259" key="3">
    <source>
        <dbReference type="PROSITE" id="PS50048"/>
    </source>
</evidence>
<dbReference type="InterPro" id="IPR007219">
    <property type="entry name" value="XnlR_reg_dom"/>
</dbReference>
<dbReference type="CDD" id="cd12148">
    <property type="entry name" value="fungal_TF_MHR"/>
    <property type="match status" value="1"/>
</dbReference>
<protein>
    <submittedName>
        <fullName evidence="4">Fungal-specific transcription factor domain-containing protein</fullName>
    </submittedName>
</protein>
<dbReference type="GO" id="GO:0000981">
    <property type="term" value="F:DNA-binding transcription factor activity, RNA polymerase II-specific"/>
    <property type="evidence" value="ECO:0007669"/>
    <property type="project" value="InterPro"/>
</dbReference>
<dbReference type="Proteomes" id="UP001182556">
    <property type="component" value="Unassembled WGS sequence"/>
</dbReference>
<evidence type="ECO:0000313" key="4">
    <source>
        <dbReference type="EMBL" id="KAK1923891.1"/>
    </source>
</evidence>
<keyword evidence="2" id="KW-0539">Nucleus</keyword>
<dbReference type="SMART" id="SM00906">
    <property type="entry name" value="Fungal_trans"/>
    <property type="match status" value="1"/>
</dbReference>
<dbReference type="AlphaFoldDB" id="A0AAD9FPL9"/>
<dbReference type="Gene3D" id="4.10.240.10">
    <property type="entry name" value="Zn(2)-C6 fungal-type DNA-binding domain"/>
    <property type="match status" value="1"/>
</dbReference>
<dbReference type="EMBL" id="JAODAN010000006">
    <property type="protein sequence ID" value="KAK1923891.1"/>
    <property type="molecule type" value="Genomic_DNA"/>
</dbReference>
<feature type="domain" description="Zn(2)-C6 fungal-type" evidence="3">
    <location>
        <begin position="40"/>
        <end position="70"/>
    </location>
</feature>
<dbReference type="InterPro" id="IPR036864">
    <property type="entry name" value="Zn2-C6_fun-type_DNA-bd_sf"/>
</dbReference>
<reference evidence="4" key="1">
    <citation type="submission" date="2023-02" db="EMBL/GenBank/DDBJ databases">
        <title>Identification and recombinant expression of a fungal hydrolase from Papiliotrema laurentii that hydrolyzes apple cutin and clears colloidal polyester polyurethane.</title>
        <authorList>
            <consortium name="DOE Joint Genome Institute"/>
            <person name="Roman V.A."/>
            <person name="Bojanowski C."/>
            <person name="Crable B.R."/>
            <person name="Wagner D.N."/>
            <person name="Hung C.S."/>
            <person name="Nadeau L.J."/>
            <person name="Schratz L."/>
            <person name="Haridas S."/>
            <person name="Pangilinan J."/>
            <person name="Lipzen A."/>
            <person name="Na H."/>
            <person name="Yan M."/>
            <person name="Ng V."/>
            <person name="Grigoriev I.V."/>
            <person name="Spatafora J.W."/>
            <person name="Barlow D."/>
            <person name="Biffinger J."/>
            <person name="Kelley-Loughnane N."/>
            <person name="Varaljay V.A."/>
            <person name="Crookes-Goodson W.J."/>
        </authorList>
    </citation>
    <scope>NUCLEOTIDE SEQUENCE</scope>
    <source>
        <strain evidence="4">5307AH</strain>
    </source>
</reference>
<dbReference type="PANTHER" id="PTHR47783">
    <property type="entry name" value="ZN(II)2CYS6 TRANSCRIPTION FACTOR (EUROFUNG)-RELATED"/>
    <property type="match status" value="1"/>
</dbReference>
<keyword evidence="1" id="KW-0479">Metal-binding</keyword>
<dbReference type="SMART" id="SM00066">
    <property type="entry name" value="GAL4"/>
    <property type="match status" value="1"/>
</dbReference>
<comment type="caution">
    <text evidence="4">The sequence shown here is derived from an EMBL/GenBank/DDBJ whole genome shotgun (WGS) entry which is preliminary data.</text>
</comment>
<dbReference type="GO" id="GO:0003677">
    <property type="term" value="F:DNA binding"/>
    <property type="evidence" value="ECO:0007669"/>
    <property type="project" value="InterPro"/>
</dbReference>
<accession>A0AAD9FPL9</accession>
<name>A0AAD9FPL9_PAPLA</name>
<dbReference type="Pfam" id="PF04082">
    <property type="entry name" value="Fungal_trans"/>
    <property type="match status" value="1"/>
</dbReference>
<evidence type="ECO:0000256" key="1">
    <source>
        <dbReference type="ARBA" id="ARBA00022723"/>
    </source>
</evidence>
<proteinExistence type="predicted"/>
<evidence type="ECO:0000256" key="2">
    <source>
        <dbReference type="ARBA" id="ARBA00023242"/>
    </source>
</evidence>
<organism evidence="4 5">
    <name type="scientific">Papiliotrema laurentii</name>
    <name type="common">Cryptococcus laurentii</name>
    <dbReference type="NCBI Taxonomy" id="5418"/>
    <lineage>
        <taxon>Eukaryota</taxon>
        <taxon>Fungi</taxon>
        <taxon>Dikarya</taxon>
        <taxon>Basidiomycota</taxon>
        <taxon>Agaricomycotina</taxon>
        <taxon>Tremellomycetes</taxon>
        <taxon>Tremellales</taxon>
        <taxon>Rhynchogastremaceae</taxon>
        <taxon>Papiliotrema</taxon>
    </lineage>
</organism>
<dbReference type="SUPFAM" id="SSF57701">
    <property type="entry name" value="Zn2/Cys6 DNA-binding domain"/>
    <property type="match status" value="1"/>
</dbReference>
<dbReference type="InterPro" id="IPR001138">
    <property type="entry name" value="Zn2Cys6_DnaBD"/>
</dbReference>
<dbReference type="PANTHER" id="PTHR47783:SF1">
    <property type="entry name" value="ZN(II)2CYS6 TRANSCRIPTION FACTOR (EUROFUNG)"/>
    <property type="match status" value="1"/>
</dbReference>
<sequence>MPVRTHLCLFAMSPVETDTPRSTDLSPHALQRGRKRGSLACVRCRARRSRCSGNKPVCQQCRINGDACDWVERKKRARMKDKSTRPSGLSIEVHDRLSRRPSSPAIESSRYLIPTFDVVDSVSDHPTSLGSSTEHTAAFRDPSIGSSLLVQTEDGSYPPVVLPPRSDELLPADHMSTARVFQGAGSTDPQAASGSSSQSEVTLCYYRFSGTTAMQPGIQRIRVRMRKDPGSIGESSTPAQTTPVETLGATVDARTGLPHESILRPCIDVFFSHIAQFYPSIERKWIESAIASGTMSSFLAIAMCAIASPFVPQPKAIGDQLYERAKQMTIDVISFPSIDICEALLLLAWCAFAKNSDGLCWQYFGMGARMALDLGLHKPPEKDDHMGEQESRRQRMCMWTVVMMDRILTFMKGMHITIPEEPLEIALPDPLELPSLTADNVRYCASPFPHALQLMILAGRIANVYNRPDQNGSSLQALRQELHVFHRSLPPNLVWTNENFRAHVTGHQAGILLFLHVWSHALLAHLQPRSVAAEVSIGDGSDGPSTFALTCARLICDRVVTADAHHPASYLASPFVVQPLYIATRIFLDDFQAYKESTGSDDVQTILAMISQQNIHILVRSLHRMEIQWAGVGQALTLLHDRAAAIGAESSFTHDRREVTSVISLPDTGILRRYTSASDDGFQGPLTRF</sequence>
<keyword evidence="5" id="KW-1185">Reference proteome</keyword>
<dbReference type="PROSITE" id="PS00463">
    <property type="entry name" value="ZN2_CY6_FUNGAL_1"/>
    <property type="match status" value="1"/>
</dbReference>
<evidence type="ECO:0000313" key="5">
    <source>
        <dbReference type="Proteomes" id="UP001182556"/>
    </source>
</evidence>
<dbReference type="Pfam" id="PF00172">
    <property type="entry name" value="Zn_clus"/>
    <property type="match status" value="1"/>
</dbReference>
<dbReference type="GO" id="GO:0008270">
    <property type="term" value="F:zinc ion binding"/>
    <property type="evidence" value="ECO:0007669"/>
    <property type="project" value="InterPro"/>
</dbReference>